<evidence type="ECO:0000256" key="6">
    <source>
        <dbReference type="SAM" id="MobiDB-lite"/>
    </source>
</evidence>
<dbReference type="PANTHER" id="PTHR46481:SF10">
    <property type="entry name" value="ZINC FINGER BED DOMAIN-CONTAINING PROTEIN 39"/>
    <property type="match status" value="1"/>
</dbReference>
<sequence>AHKIEFQTNAPKTTARKRVRSETECEADEDDVSVVSASSSSTEVRQTSEARDNEDDSLMSPPSSPFPRPGSSTSKSPSRSRSRSSSPPSRPGSRSSFNGSPLDKCLQNIAAFSGGHRDEEVTSALSFMVCRDNMPLRTPEKKGFRAFVKKLNPLYKVPGEPRVTKIIEDKYLELKREVADVLIKDAEWYSLTYDLWTHKNTMRGFLGMTIHLVRGINLISIELAAHPMPQRKTTANLVMVMEKLCNEWGILVKKVSAVVTDGGSNIKAAVREFFGEDKHVPCFAHALNGVGQTVIELHGKKNLPSETQFEPDVTDPDPDPDISENEEDLDGDEDDEDSTDDDAEGAGGGGDALVLFKAQIDESTKSKPPAMVTAQELEALTEVKSLLKPLAIVTAEVSTEKTVSLSKVIPLVNFIKCRAVAFHAFTHMGKRVKRNLIDEMANKFENIERNTLYAIATLLDPRFKKVPFQNAASVKAAEREVGRLVVQSISESRATERAAYQAAVALDDEDDSDQREVDPDDPWATIDREVRTSNEKSDTDRVGGLPVELRQFLNRPPIDRKTNPNPLQSWQDLKAEYPNVWKIALKVFSIVATSVPCERLFSHAGIIANQLRCRLSGPHLDMLVFLRNVTFEEWSQGFSKAHAII</sequence>
<evidence type="ECO:0000313" key="8">
    <source>
        <dbReference type="EMBL" id="KAK3914499.1"/>
    </source>
</evidence>
<keyword evidence="9" id="KW-1185">Reference proteome</keyword>
<evidence type="ECO:0000313" key="9">
    <source>
        <dbReference type="Proteomes" id="UP001219518"/>
    </source>
</evidence>
<feature type="compositionally biased region" description="Acidic residues" evidence="6">
    <location>
        <begin position="312"/>
        <end position="344"/>
    </location>
</feature>
<dbReference type="GO" id="GO:0008270">
    <property type="term" value="F:zinc ion binding"/>
    <property type="evidence" value="ECO:0007669"/>
    <property type="project" value="UniProtKB-KW"/>
</dbReference>
<dbReference type="InterPro" id="IPR052035">
    <property type="entry name" value="ZnF_BED_domain_contain"/>
</dbReference>
<dbReference type="GO" id="GO:0016874">
    <property type="term" value="F:ligase activity"/>
    <property type="evidence" value="ECO:0007669"/>
    <property type="project" value="UniProtKB-KW"/>
</dbReference>
<dbReference type="PANTHER" id="PTHR46481">
    <property type="entry name" value="ZINC FINGER BED DOMAIN-CONTAINING PROTEIN 4"/>
    <property type="match status" value="1"/>
</dbReference>
<evidence type="ECO:0000256" key="4">
    <source>
        <dbReference type="ARBA" id="ARBA00022833"/>
    </source>
</evidence>
<comment type="caution">
    <text evidence="8">The sequence shown here is derived from an EMBL/GenBank/DDBJ whole genome shotgun (WGS) entry which is preliminary data.</text>
</comment>
<dbReference type="AlphaFoldDB" id="A0AAE1H4N7"/>
<proteinExistence type="predicted"/>
<feature type="region of interest" description="Disordered" evidence="6">
    <location>
        <begin position="303"/>
        <end position="348"/>
    </location>
</feature>
<feature type="domain" description="HAT C-terminal dimerisation" evidence="7">
    <location>
        <begin position="548"/>
        <end position="628"/>
    </location>
</feature>
<feature type="compositionally biased region" description="Polar residues" evidence="6">
    <location>
        <begin position="1"/>
        <end position="12"/>
    </location>
</feature>
<keyword evidence="3" id="KW-0863">Zinc-finger</keyword>
<dbReference type="Proteomes" id="UP001219518">
    <property type="component" value="Unassembled WGS sequence"/>
</dbReference>
<dbReference type="EMBL" id="JAHWGI010000382">
    <property type="protein sequence ID" value="KAK3914499.1"/>
    <property type="molecule type" value="Genomic_DNA"/>
</dbReference>
<evidence type="ECO:0000256" key="2">
    <source>
        <dbReference type="ARBA" id="ARBA00022723"/>
    </source>
</evidence>
<dbReference type="SUPFAM" id="SSF53098">
    <property type="entry name" value="Ribonuclease H-like"/>
    <property type="match status" value="1"/>
</dbReference>
<dbReference type="Pfam" id="PF05699">
    <property type="entry name" value="Dimer_Tnp_hAT"/>
    <property type="match status" value="1"/>
</dbReference>
<name>A0AAE1H4N7_9NEOP</name>
<organism evidence="8 9">
    <name type="scientific">Frankliniella fusca</name>
    <dbReference type="NCBI Taxonomy" id="407009"/>
    <lineage>
        <taxon>Eukaryota</taxon>
        <taxon>Metazoa</taxon>
        <taxon>Ecdysozoa</taxon>
        <taxon>Arthropoda</taxon>
        <taxon>Hexapoda</taxon>
        <taxon>Insecta</taxon>
        <taxon>Pterygota</taxon>
        <taxon>Neoptera</taxon>
        <taxon>Paraneoptera</taxon>
        <taxon>Thysanoptera</taxon>
        <taxon>Terebrantia</taxon>
        <taxon>Thripoidea</taxon>
        <taxon>Thripidae</taxon>
        <taxon>Frankliniella</taxon>
    </lineage>
</organism>
<feature type="compositionally biased region" description="Acidic residues" evidence="6">
    <location>
        <begin position="506"/>
        <end position="521"/>
    </location>
</feature>
<dbReference type="GO" id="GO:0046983">
    <property type="term" value="F:protein dimerization activity"/>
    <property type="evidence" value="ECO:0007669"/>
    <property type="project" value="InterPro"/>
</dbReference>
<keyword evidence="4" id="KW-0862">Zinc</keyword>
<evidence type="ECO:0000256" key="5">
    <source>
        <dbReference type="ARBA" id="ARBA00023242"/>
    </source>
</evidence>
<comment type="subcellular location">
    <subcellularLocation>
        <location evidence="1">Nucleus</location>
    </subcellularLocation>
</comment>
<reference evidence="8" key="1">
    <citation type="submission" date="2021-07" db="EMBL/GenBank/DDBJ databases">
        <authorList>
            <person name="Catto M.A."/>
            <person name="Jacobson A."/>
            <person name="Kennedy G."/>
            <person name="Labadie P."/>
            <person name="Hunt B.G."/>
            <person name="Srinivasan R."/>
        </authorList>
    </citation>
    <scope>NUCLEOTIDE SEQUENCE</scope>
    <source>
        <strain evidence="8">PL_HMW_Pooled</strain>
        <tissue evidence="8">Head</tissue>
    </source>
</reference>
<feature type="compositionally biased region" description="Basic and acidic residues" evidence="6">
    <location>
        <begin position="526"/>
        <end position="541"/>
    </location>
</feature>
<dbReference type="InterPro" id="IPR012337">
    <property type="entry name" value="RNaseH-like_sf"/>
</dbReference>
<accession>A0AAE1H4N7</accession>
<evidence type="ECO:0000256" key="3">
    <source>
        <dbReference type="ARBA" id="ARBA00022771"/>
    </source>
</evidence>
<evidence type="ECO:0000256" key="1">
    <source>
        <dbReference type="ARBA" id="ARBA00004123"/>
    </source>
</evidence>
<feature type="compositionally biased region" description="Low complexity" evidence="6">
    <location>
        <begin position="69"/>
        <end position="96"/>
    </location>
</feature>
<keyword evidence="5" id="KW-0539">Nucleus</keyword>
<dbReference type="GO" id="GO:0005634">
    <property type="term" value="C:nucleus"/>
    <property type="evidence" value="ECO:0007669"/>
    <property type="project" value="UniProtKB-SubCell"/>
</dbReference>
<feature type="region of interest" description="Disordered" evidence="6">
    <location>
        <begin position="1"/>
        <end position="102"/>
    </location>
</feature>
<keyword evidence="2" id="KW-0479">Metal-binding</keyword>
<gene>
    <name evidence="8" type="ORF">KUF71_023900</name>
</gene>
<evidence type="ECO:0000259" key="7">
    <source>
        <dbReference type="Pfam" id="PF05699"/>
    </source>
</evidence>
<dbReference type="InterPro" id="IPR008906">
    <property type="entry name" value="HATC_C_dom"/>
</dbReference>
<protein>
    <submittedName>
        <fullName evidence="8">E3 SUMO-protein ligase ZBED1</fullName>
    </submittedName>
</protein>
<reference evidence="8" key="2">
    <citation type="journal article" date="2023" name="BMC Genomics">
        <title>Pest status, molecular evolution, and epigenetic factors derived from the genome assembly of Frankliniella fusca, a thysanopteran phytovirus vector.</title>
        <authorList>
            <person name="Catto M.A."/>
            <person name="Labadie P.E."/>
            <person name="Jacobson A.L."/>
            <person name="Kennedy G.G."/>
            <person name="Srinivasan R."/>
            <person name="Hunt B.G."/>
        </authorList>
    </citation>
    <scope>NUCLEOTIDE SEQUENCE</scope>
    <source>
        <strain evidence="8">PL_HMW_Pooled</strain>
    </source>
</reference>
<keyword evidence="8" id="KW-0436">Ligase</keyword>
<feature type="region of interest" description="Disordered" evidence="6">
    <location>
        <begin position="506"/>
        <end position="542"/>
    </location>
</feature>
<feature type="non-terminal residue" evidence="8">
    <location>
        <position position="1"/>
    </location>
</feature>